<dbReference type="Pfam" id="PF03645">
    <property type="entry name" value="Tctex-1"/>
    <property type="match status" value="1"/>
</dbReference>
<dbReference type="AlphaFoldDB" id="A0A507C3F2"/>
<feature type="compositionally biased region" description="Polar residues" evidence="1">
    <location>
        <begin position="27"/>
        <end position="76"/>
    </location>
</feature>
<evidence type="ECO:0008006" key="4">
    <source>
        <dbReference type="Google" id="ProtNLM"/>
    </source>
</evidence>
<dbReference type="InterPro" id="IPR038586">
    <property type="entry name" value="Tctex-1-like_sf"/>
</dbReference>
<comment type="caution">
    <text evidence="2">The sequence shown here is derived from an EMBL/GenBank/DDBJ whole genome shotgun (WGS) entry which is preliminary data.</text>
</comment>
<dbReference type="RefSeq" id="XP_031023317.1">
    <property type="nucleotide sequence ID" value="XM_031170700.1"/>
</dbReference>
<dbReference type="Proteomes" id="UP000319731">
    <property type="component" value="Unassembled WGS sequence"/>
</dbReference>
<evidence type="ECO:0000313" key="2">
    <source>
        <dbReference type="EMBL" id="TPX32043.1"/>
    </source>
</evidence>
<dbReference type="GO" id="GO:0005868">
    <property type="term" value="C:cytoplasmic dynein complex"/>
    <property type="evidence" value="ECO:0007669"/>
    <property type="project" value="TreeGrafter"/>
</dbReference>
<organism evidence="2 3">
    <name type="scientific">Synchytrium microbalum</name>
    <dbReference type="NCBI Taxonomy" id="1806994"/>
    <lineage>
        <taxon>Eukaryota</taxon>
        <taxon>Fungi</taxon>
        <taxon>Fungi incertae sedis</taxon>
        <taxon>Chytridiomycota</taxon>
        <taxon>Chytridiomycota incertae sedis</taxon>
        <taxon>Chytridiomycetes</taxon>
        <taxon>Synchytriales</taxon>
        <taxon>Synchytriaceae</taxon>
        <taxon>Synchytrium</taxon>
    </lineage>
</organism>
<proteinExistence type="predicted"/>
<dbReference type="PANTHER" id="PTHR21255">
    <property type="entry name" value="T-COMPLEX-ASSOCIATED-TESTIS-EXPRESSED 1/ DYNEIN LIGHT CHAIN"/>
    <property type="match status" value="1"/>
</dbReference>
<feature type="region of interest" description="Disordered" evidence="1">
    <location>
        <begin position="1"/>
        <end position="119"/>
    </location>
</feature>
<dbReference type="GeneID" id="42005997"/>
<protein>
    <recommendedName>
        <fullName evidence="4">Tctex1 domain-containing protein 2</fullName>
    </recommendedName>
</protein>
<reference evidence="2 3" key="1">
    <citation type="journal article" date="2019" name="Sci. Rep.">
        <title>Comparative genomics of chytrid fungi reveal insights into the obligate biotrophic and pathogenic lifestyle of Synchytrium endobioticum.</title>
        <authorList>
            <person name="van de Vossenberg B.T.L.H."/>
            <person name="Warris S."/>
            <person name="Nguyen H.D.T."/>
            <person name="van Gent-Pelzer M.P.E."/>
            <person name="Joly D.L."/>
            <person name="van de Geest H.C."/>
            <person name="Bonants P.J.M."/>
            <person name="Smith D.S."/>
            <person name="Levesque C.A."/>
            <person name="van der Lee T.A.J."/>
        </authorList>
    </citation>
    <scope>NUCLEOTIDE SEQUENCE [LARGE SCALE GENOMIC DNA]</scope>
    <source>
        <strain evidence="2 3">JEL517</strain>
    </source>
</reference>
<dbReference type="GO" id="GO:0005737">
    <property type="term" value="C:cytoplasm"/>
    <property type="evidence" value="ECO:0007669"/>
    <property type="project" value="TreeGrafter"/>
</dbReference>
<gene>
    <name evidence="2" type="ORF">SmJEL517_g04772</name>
</gene>
<evidence type="ECO:0000313" key="3">
    <source>
        <dbReference type="Proteomes" id="UP000319731"/>
    </source>
</evidence>
<dbReference type="InterPro" id="IPR005334">
    <property type="entry name" value="Tctex-1-like"/>
</dbReference>
<evidence type="ECO:0000256" key="1">
    <source>
        <dbReference type="SAM" id="MobiDB-lite"/>
    </source>
</evidence>
<dbReference type="EMBL" id="QEAO01000035">
    <property type="protein sequence ID" value="TPX32043.1"/>
    <property type="molecule type" value="Genomic_DNA"/>
</dbReference>
<dbReference type="Gene3D" id="3.30.1140.40">
    <property type="entry name" value="Tctex-1"/>
    <property type="match status" value="1"/>
</dbReference>
<dbReference type="GO" id="GO:0007018">
    <property type="term" value="P:microtubule-based movement"/>
    <property type="evidence" value="ECO:0007669"/>
    <property type="project" value="TreeGrafter"/>
</dbReference>
<feature type="compositionally biased region" description="Polar residues" evidence="1">
    <location>
        <begin position="83"/>
        <end position="101"/>
    </location>
</feature>
<dbReference type="STRING" id="1806994.A0A507C3F2"/>
<keyword evidence="3" id="KW-1185">Reference proteome</keyword>
<name>A0A507C3F2_9FUNG</name>
<dbReference type="OrthoDB" id="10260741at2759"/>
<dbReference type="CDD" id="cd21459">
    <property type="entry name" value="DLC-like_TCTEX1D2"/>
    <property type="match status" value="1"/>
</dbReference>
<dbReference type="GO" id="GO:0045505">
    <property type="term" value="F:dynein intermediate chain binding"/>
    <property type="evidence" value="ECO:0007669"/>
    <property type="project" value="TreeGrafter"/>
</dbReference>
<accession>A0A507C3F2</accession>
<sequence length="244" mass="26155">MEAPQSIEVTDAPDNESSAAPAPPSNPQGTTPSPRKSMSNQGQSPNKSLSSATRVSSRNNLAGSRTNLLASKSNLHGSKGNLVGTSRSNLAGASQLGSMRNVNKGDGTTGGGLGSAGSSAGAATQAVMYENSYKMKPDRKFRSEAVKRMVDEILVEKLNKVKYDPEKTPELVKTISHEILFAVKKFDFDRYKIVVDVTIGEFKGQGIRAQSRALWDTSTDSFASSSYHNATMFCIAMVFGLYFE</sequence>
<dbReference type="PANTHER" id="PTHR21255:SF7">
    <property type="entry name" value="DYNEIN LIGHT CHAIN TCTEX-TYPE PROTEIN 2B"/>
    <property type="match status" value="1"/>
</dbReference>